<dbReference type="PANTHER" id="PTHR12888:SF0">
    <property type="entry name" value="PEROXISOME ASSEMBLY PROTEIN 12"/>
    <property type="match status" value="1"/>
</dbReference>
<keyword evidence="10" id="KW-1133">Transmembrane helix</keyword>
<dbReference type="SUPFAM" id="SSF57850">
    <property type="entry name" value="RING/U-box"/>
    <property type="match status" value="1"/>
</dbReference>
<keyword evidence="8" id="KW-0862">Zinc</keyword>
<organism evidence="14">
    <name type="scientific">Trypanosoma congolense (strain IL3000)</name>
    <dbReference type="NCBI Taxonomy" id="1068625"/>
    <lineage>
        <taxon>Eukaryota</taxon>
        <taxon>Discoba</taxon>
        <taxon>Euglenozoa</taxon>
        <taxon>Kinetoplastea</taxon>
        <taxon>Metakinetoplastina</taxon>
        <taxon>Trypanosomatida</taxon>
        <taxon>Trypanosomatidae</taxon>
        <taxon>Trypanosoma</taxon>
        <taxon>Nannomonas</taxon>
    </lineage>
</organism>
<evidence type="ECO:0000256" key="2">
    <source>
        <dbReference type="ARBA" id="ARBA00004906"/>
    </source>
</evidence>
<reference evidence="14" key="1">
    <citation type="journal article" date="2012" name="Proc. Natl. Acad. Sci. U.S.A.">
        <title>Antigenic diversity is generated by distinct evolutionary mechanisms in African trypanosome species.</title>
        <authorList>
            <person name="Jackson A.P."/>
            <person name="Berry A."/>
            <person name="Aslett M."/>
            <person name="Allison H.C."/>
            <person name="Burton P."/>
            <person name="Vavrova-Anderson J."/>
            <person name="Brown R."/>
            <person name="Browne H."/>
            <person name="Corton N."/>
            <person name="Hauser H."/>
            <person name="Gamble J."/>
            <person name="Gilderthorp R."/>
            <person name="Marcello L."/>
            <person name="McQuillan J."/>
            <person name="Otto T.D."/>
            <person name="Quail M.A."/>
            <person name="Sanders M.J."/>
            <person name="van Tonder A."/>
            <person name="Ginger M.L."/>
            <person name="Field M.C."/>
            <person name="Barry J.D."/>
            <person name="Hertz-Fowler C."/>
            <person name="Berriman M."/>
        </authorList>
    </citation>
    <scope>NUCLEOTIDE SEQUENCE</scope>
    <source>
        <strain evidence="14">IL3000</strain>
    </source>
</reference>
<keyword evidence="5" id="KW-0812">Transmembrane</keyword>
<dbReference type="GO" id="GO:1990429">
    <property type="term" value="C:peroxisomal importomer complex"/>
    <property type="evidence" value="ECO:0007669"/>
    <property type="project" value="TreeGrafter"/>
</dbReference>
<protein>
    <submittedName>
        <fullName evidence="14">Putative peroxisome assembly protein</fullName>
    </submittedName>
</protein>
<dbReference type="AlphaFoldDB" id="G0UYW3"/>
<comment type="pathway">
    <text evidence="2">Protein modification; protein ubiquitination.</text>
</comment>
<evidence type="ECO:0000256" key="5">
    <source>
        <dbReference type="ARBA" id="ARBA00022692"/>
    </source>
</evidence>
<comment type="similarity">
    <text evidence="3">Belongs to the pex2/pex10/pex12 family.</text>
</comment>
<keyword evidence="4" id="KW-0813">Transport</keyword>
<evidence type="ECO:0000256" key="1">
    <source>
        <dbReference type="ARBA" id="ARBA00004585"/>
    </source>
</evidence>
<dbReference type="GO" id="GO:0006513">
    <property type="term" value="P:protein monoubiquitination"/>
    <property type="evidence" value="ECO:0007669"/>
    <property type="project" value="TreeGrafter"/>
</dbReference>
<keyword evidence="7" id="KW-0863">Zinc-finger</keyword>
<dbReference type="Pfam" id="PF04757">
    <property type="entry name" value="Pex2_Pex12"/>
    <property type="match status" value="1"/>
</dbReference>
<proteinExistence type="inferred from homology"/>
<feature type="domain" description="Pex N-terminal" evidence="13">
    <location>
        <begin position="24"/>
        <end position="299"/>
    </location>
</feature>
<evidence type="ECO:0000256" key="9">
    <source>
        <dbReference type="ARBA" id="ARBA00022927"/>
    </source>
</evidence>
<evidence type="ECO:0000256" key="3">
    <source>
        <dbReference type="ARBA" id="ARBA00008704"/>
    </source>
</evidence>
<dbReference type="PANTHER" id="PTHR12888">
    <property type="entry name" value="PEROXISOME ASSEMBLY PROTEIN 12 PEROXIN-12"/>
    <property type="match status" value="1"/>
</dbReference>
<dbReference type="GO" id="GO:0008270">
    <property type="term" value="F:zinc ion binding"/>
    <property type="evidence" value="ECO:0007669"/>
    <property type="project" value="UniProtKB-KW"/>
</dbReference>
<evidence type="ECO:0000256" key="7">
    <source>
        <dbReference type="ARBA" id="ARBA00022771"/>
    </source>
</evidence>
<name>G0UYW3_TRYCI</name>
<evidence type="ECO:0000256" key="4">
    <source>
        <dbReference type="ARBA" id="ARBA00022448"/>
    </source>
</evidence>
<keyword evidence="6" id="KW-0479">Metal-binding</keyword>
<evidence type="ECO:0000313" key="14">
    <source>
        <dbReference type="EMBL" id="CCC94581.1"/>
    </source>
</evidence>
<dbReference type="InterPro" id="IPR006845">
    <property type="entry name" value="Pex_N"/>
</dbReference>
<evidence type="ECO:0000256" key="6">
    <source>
        <dbReference type="ARBA" id="ARBA00022723"/>
    </source>
</evidence>
<evidence type="ECO:0000256" key="11">
    <source>
        <dbReference type="ARBA" id="ARBA00023136"/>
    </source>
</evidence>
<dbReference type="EMBL" id="HE575323">
    <property type="protein sequence ID" value="CCC94581.1"/>
    <property type="molecule type" value="Genomic_DNA"/>
</dbReference>
<keyword evidence="11" id="KW-0472">Membrane</keyword>
<evidence type="ECO:0000256" key="8">
    <source>
        <dbReference type="ARBA" id="ARBA00022833"/>
    </source>
</evidence>
<dbReference type="GO" id="GO:0016558">
    <property type="term" value="P:protein import into peroxisome matrix"/>
    <property type="evidence" value="ECO:0007669"/>
    <property type="project" value="InterPro"/>
</dbReference>
<keyword evidence="12" id="KW-0576">Peroxisome</keyword>
<keyword evidence="9" id="KW-0653">Protein transport</keyword>
<evidence type="ECO:0000259" key="13">
    <source>
        <dbReference type="Pfam" id="PF04757"/>
    </source>
</evidence>
<dbReference type="InterPro" id="IPR017375">
    <property type="entry name" value="PEX12"/>
</dbReference>
<accession>G0UYW3</accession>
<dbReference type="CDD" id="cd16451">
    <property type="entry name" value="mRING_PEX12"/>
    <property type="match status" value="1"/>
</dbReference>
<evidence type="ECO:0000256" key="12">
    <source>
        <dbReference type="ARBA" id="ARBA00023140"/>
    </source>
</evidence>
<gene>
    <name evidence="14" type="ORF">TCIL3000_10_13660</name>
</gene>
<evidence type="ECO:0000256" key="10">
    <source>
        <dbReference type="ARBA" id="ARBA00022989"/>
    </source>
</evidence>
<comment type="subcellular location">
    <subcellularLocation>
        <location evidence="1">Peroxisome membrane</location>
        <topology evidence="1">Multi-pass membrane protein</topology>
    </subcellularLocation>
</comment>
<dbReference type="GO" id="GO:0005778">
    <property type="term" value="C:peroxisomal membrane"/>
    <property type="evidence" value="ECO:0007669"/>
    <property type="project" value="UniProtKB-SubCell"/>
</dbReference>
<dbReference type="VEuPathDB" id="TriTrypDB:TcIL3000_10_13660"/>
<dbReference type="GO" id="GO:0004842">
    <property type="term" value="F:ubiquitin-protein transferase activity"/>
    <property type="evidence" value="ECO:0007669"/>
    <property type="project" value="TreeGrafter"/>
</dbReference>
<sequence length="395" mass="43316">MIESNLLSQLNAASPLPTFVEVELVNSINTTVAKAFQFVHVFLAEKIDYLDGLLPYNSEIWLFLHILLEHRLLFHADTSFAEMIFNLRRGAIVSPPHPLPNQGKLSWLLCGPAPVAPLEARAMDTPIAADSRAVDEAMFGLKASEILAAGSAPYGHLKFRPLSRTQKYITLFLLTIKPYLRKRLNAWYEANREEQPGVQPLSSARPNGQGLGARVKQLLLRLYPVLCASWEGLNLTFKILFLLELTPYTTPIHRLLGIVLRRSTGEDLIASSNPRAKGALMLGRVLIVVLLFGFRLMEFSGVTGGVSTPEGNSDDLAIPRPPEWGVDIVAPPGTPEPRPGICPVCGRPVTNAAVCAGSGVVGCYPCLIQFAREKGACPVTRVPMSLECVRRIYEC</sequence>